<keyword evidence="8" id="KW-1185">Reference proteome</keyword>
<dbReference type="Gene3D" id="1.20.1740.10">
    <property type="entry name" value="Amino acid/polyamine transporter I"/>
    <property type="match status" value="1"/>
</dbReference>
<evidence type="ECO:0000256" key="6">
    <source>
        <dbReference type="SAM" id="Phobius"/>
    </source>
</evidence>
<evidence type="ECO:0000313" key="8">
    <source>
        <dbReference type="Proteomes" id="UP000609346"/>
    </source>
</evidence>
<sequence>MIIGFAALAVFAIICLLAIGLAYAAGSSIRASRHQSYGGSTYAQLVHDKDDLNRLGFPQLLLRNYRSSASFGLSFQQLGLIAGAITVYGLAIEHGGWTIIGWGWLIIGLFGIAAGASTAELSSAMPTAGGPYHWALALGGIRWSWASGGLHWVGNIALLALTNYCGAQLLNTFASSSFGYTAGSGTTLAWMVVFYVLQWRLNLIAARQMRRTIGIGTLLAIGLSVVTIGGLVWLIYPGSAPVASLFDSSFLLGNTGLADPGISSVSGWLVGLLLLQRMFIGSEGGAAGAEETADPRIRTAWAVFLSPVYMFVIGFVLLSTVTISLPFVTNNSYLAYGEWISVIMQPWVKWDIVVIILLVIAVLLSGVQNMNVLSRTLFAASRDGVLPERLRIGRVSARTGKPSAAITVSAVLAGSLGLLYVGLMGGGESSLMTLIGFAILAVQSACAIPIGLRLFVNKEKVRSKLQSAPWRLGRVSVLVNWLAWIGMLAGSVGSIILLSPTAGAAAAVFVLLAWLASLIRGNAFKLRLQTAARRSRTELQRIERKFGPLFLDGK</sequence>
<feature type="transmembrane region" description="Helical" evidence="6">
    <location>
        <begin position="218"/>
        <end position="236"/>
    </location>
</feature>
<dbReference type="PANTHER" id="PTHR45649:SF26">
    <property type="entry name" value="OS04G0435100 PROTEIN"/>
    <property type="match status" value="1"/>
</dbReference>
<feature type="transmembrane region" description="Helical" evidence="6">
    <location>
        <begin position="435"/>
        <end position="456"/>
    </location>
</feature>
<proteinExistence type="predicted"/>
<keyword evidence="5 6" id="KW-0472">Membrane</keyword>
<comment type="caution">
    <text evidence="7">The sequence shown here is derived from an EMBL/GenBank/DDBJ whole genome shotgun (WGS) entry which is preliminary data.</text>
</comment>
<reference evidence="7 8" key="1">
    <citation type="submission" date="2020-09" db="EMBL/GenBank/DDBJ databases">
        <title>Paenibacillus sp. strain PR3 16S rRNA gene Genome sequencing and assembly.</title>
        <authorList>
            <person name="Kim J."/>
        </authorList>
    </citation>
    <scope>NUCLEOTIDE SEQUENCE [LARGE SCALE GENOMIC DNA]</scope>
    <source>
        <strain evidence="7 8">PR3</strain>
    </source>
</reference>
<feature type="transmembrane region" description="Helical" evidence="6">
    <location>
        <begin position="347"/>
        <end position="367"/>
    </location>
</feature>
<feature type="transmembrane region" description="Helical" evidence="6">
    <location>
        <begin position="69"/>
        <end position="90"/>
    </location>
</feature>
<comment type="subcellular location">
    <subcellularLocation>
        <location evidence="1">Membrane</location>
        <topology evidence="1">Multi-pass membrane protein</topology>
    </subcellularLocation>
</comment>
<evidence type="ECO:0000313" key="7">
    <source>
        <dbReference type="EMBL" id="MBD3918984.1"/>
    </source>
</evidence>
<dbReference type="Pfam" id="PF13520">
    <property type="entry name" value="AA_permease_2"/>
    <property type="match status" value="1"/>
</dbReference>
<gene>
    <name evidence="7" type="ORF">H8B09_09485</name>
</gene>
<evidence type="ECO:0000256" key="5">
    <source>
        <dbReference type="ARBA" id="ARBA00023136"/>
    </source>
</evidence>
<evidence type="ECO:0000256" key="3">
    <source>
        <dbReference type="ARBA" id="ARBA00022692"/>
    </source>
</evidence>
<feature type="transmembrane region" description="Helical" evidence="6">
    <location>
        <begin position="477"/>
        <end position="498"/>
    </location>
</feature>
<feature type="transmembrane region" description="Helical" evidence="6">
    <location>
        <begin position="301"/>
        <end position="327"/>
    </location>
</feature>
<dbReference type="Proteomes" id="UP000609346">
    <property type="component" value="Unassembled WGS sequence"/>
</dbReference>
<feature type="transmembrane region" description="Helical" evidence="6">
    <location>
        <begin position="178"/>
        <end position="197"/>
    </location>
</feature>
<protein>
    <submittedName>
        <fullName evidence="7">Amino acid permease</fullName>
    </submittedName>
</protein>
<dbReference type="RefSeq" id="WP_191203262.1">
    <property type="nucleotide sequence ID" value="NZ_JACXZA010000002.1"/>
</dbReference>
<accession>A0ABR8MSN0</accession>
<dbReference type="PANTHER" id="PTHR45649">
    <property type="entry name" value="AMINO-ACID PERMEASE BAT1"/>
    <property type="match status" value="1"/>
</dbReference>
<feature type="transmembrane region" description="Helical" evidence="6">
    <location>
        <begin position="256"/>
        <end position="275"/>
    </location>
</feature>
<feature type="transmembrane region" description="Helical" evidence="6">
    <location>
        <begin position="404"/>
        <end position="423"/>
    </location>
</feature>
<keyword evidence="2" id="KW-0813">Transport</keyword>
<dbReference type="InterPro" id="IPR002293">
    <property type="entry name" value="AA/rel_permease1"/>
</dbReference>
<keyword evidence="4 6" id="KW-1133">Transmembrane helix</keyword>
<feature type="transmembrane region" description="Helical" evidence="6">
    <location>
        <begin position="97"/>
        <end position="116"/>
    </location>
</feature>
<name>A0ABR8MSN0_9BACL</name>
<organism evidence="7 8">
    <name type="scientific">Paenibacillus terricola</name>
    <dbReference type="NCBI Taxonomy" id="2763503"/>
    <lineage>
        <taxon>Bacteria</taxon>
        <taxon>Bacillati</taxon>
        <taxon>Bacillota</taxon>
        <taxon>Bacilli</taxon>
        <taxon>Bacillales</taxon>
        <taxon>Paenibacillaceae</taxon>
        <taxon>Paenibacillus</taxon>
    </lineage>
</organism>
<evidence type="ECO:0000256" key="2">
    <source>
        <dbReference type="ARBA" id="ARBA00022448"/>
    </source>
</evidence>
<evidence type="ECO:0000256" key="4">
    <source>
        <dbReference type="ARBA" id="ARBA00022989"/>
    </source>
</evidence>
<evidence type="ECO:0000256" key="1">
    <source>
        <dbReference type="ARBA" id="ARBA00004141"/>
    </source>
</evidence>
<dbReference type="EMBL" id="JACXZA010000002">
    <property type="protein sequence ID" value="MBD3918984.1"/>
    <property type="molecule type" value="Genomic_DNA"/>
</dbReference>
<feature type="transmembrane region" description="Helical" evidence="6">
    <location>
        <begin position="504"/>
        <end position="524"/>
    </location>
</feature>
<keyword evidence="3 6" id="KW-0812">Transmembrane</keyword>